<dbReference type="Proteomes" id="UP000077405">
    <property type="component" value="Chromosome"/>
</dbReference>
<dbReference type="InterPro" id="IPR021136">
    <property type="entry name" value="Flagellar_hook_control-like_C"/>
</dbReference>
<dbReference type="STRING" id="1226968.A6A40_07415"/>
<dbReference type="KEGG" id="ahu:A6A40_07415"/>
<feature type="region of interest" description="Disordered" evidence="1">
    <location>
        <begin position="554"/>
        <end position="593"/>
    </location>
</feature>
<feature type="region of interest" description="Disordered" evidence="1">
    <location>
        <begin position="43"/>
        <end position="342"/>
    </location>
</feature>
<feature type="compositionally biased region" description="Low complexity" evidence="1">
    <location>
        <begin position="263"/>
        <end position="304"/>
    </location>
</feature>
<feature type="compositionally biased region" description="Gly residues" evidence="1">
    <location>
        <begin position="570"/>
        <end position="582"/>
    </location>
</feature>
<accession>A0A160JFR0</accession>
<organism evidence="3 4">
    <name type="scientific">Azospirillum humicireducens</name>
    <dbReference type="NCBI Taxonomy" id="1226968"/>
    <lineage>
        <taxon>Bacteria</taxon>
        <taxon>Pseudomonadati</taxon>
        <taxon>Pseudomonadota</taxon>
        <taxon>Alphaproteobacteria</taxon>
        <taxon>Rhodospirillales</taxon>
        <taxon>Azospirillaceae</taxon>
        <taxon>Azospirillum</taxon>
    </lineage>
</organism>
<dbReference type="PANTHER" id="PTHR37533:SF2">
    <property type="entry name" value="FLAGELLAR HOOK-LENGTH CONTROL PROTEIN"/>
    <property type="match status" value="1"/>
</dbReference>
<feature type="compositionally biased region" description="Low complexity" evidence="1">
    <location>
        <begin position="158"/>
        <end position="195"/>
    </location>
</feature>
<reference evidence="3 4" key="1">
    <citation type="journal article" date="2013" name="Int. J. Syst. Evol. Microbiol.">
        <title>Azospirillum humicireducens sp. nov., a nitrogen-fixing bacterium isolated from a microbial fuel cell.</title>
        <authorList>
            <person name="Zhou S."/>
            <person name="Han L."/>
            <person name="Wang Y."/>
            <person name="Yang G."/>
            <person name="Zhuang L."/>
            <person name="Hu P."/>
        </authorList>
    </citation>
    <scope>NUCLEOTIDE SEQUENCE [LARGE SCALE GENOMIC DNA]</scope>
    <source>
        <strain evidence="3 4">SgZ-5</strain>
    </source>
</reference>
<evidence type="ECO:0000256" key="1">
    <source>
        <dbReference type="SAM" id="MobiDB-lite"/>
    </source>
</evidence>
<proteinExistence type="predicted"/>
<keyword evidence="3" id="KW-0969">Cilium</keyword>
<dbReference type="OrthoDB" id="7203912at2"/>
<evidence type="ECO:0000313" key="4">
    <source>
        <dbReference type="Proteomes" id="UP000077405"/>
    </source>
</evidence>
<dbReference type="InterPro" id="IPR052563">
    <property type="entry name" value="FliK"/>
</dbReference>
<dbReference type="EMBL" id="CP015285">
    <property type="protein sequence ID" value="ANC91748.1"/>
    <property type="molecule type" value="Genomic_DNA"/>
</dbReference>
<dbReference type="RefSeq" id="WP_063634843.1">
    <property type="nucleotide sequence ID" value="NZ_CP015285.1"/>
</dbReference>
<dbReference type="Pfam" id="PF02120">
    <property type="entry name" value="Flg_hook"/>
    <property type="match status" value="1"/>
</dbReference>
<evidence type="ECO:0000259" key="2">
    <source>
        <dbReference type="Pfam" id="PF02120"/>
    </source>
</evidence>
<feature type="compositionally biased region" description="Acidic residues" evidence="1">
    <location>
        <begin position="330"/>
        <end position="341"/>
    </location>
</feature>
<evidence type="ECO:0000313" key="3">
    <source>
        <dbReference type="EMBL" id="ANC91748.1"/>
    </source>
</evidence>
<name>A0A160JFR0_9PROT</name>
<keyword evidence="3" id="KW-0966">Cell projection</keyword>
<feature type="compositionally biased region" description="Low complexity" evidence="1">
    <location>
        <begin position="377"/>
        <end position="393"/>
    </location>
</feature>
<keyword evidence="4" id="KW-1185">Reference proteome</keyword>
<feature type="compositionally biased region" description="Basic and acidic residues" evidence="1">
    <location>
        <begin position="78"/>
        <end position="107"/>
    </location>
</feature>
<dbReference type="AlphaFoldDB" id="A0A160JFR0"/>
<feature type="domain" description="Flagellar hook-length control protein-like C-terminal" evidence="2">
    <location>
        <begin position="483"/>
        <end position="563"/>
    </location>
</feature>
<sequence>MDIQSNNIAASLFDGLAQSQQTQGAAAKNDLFSKMMDRMLADAAARKREQAADAARDSANQAKDARAADAQRNAPVRAEPKPDPNRDTRAQTARRSDADAEPARTQDPKAAGTDGDREVQAGRNDRNPVKGDKPKDSAKTDGAKTDGAKANICKSDAAKAGTEAAGADQAEAGEGTETAVADAAAAETDSDAAMAEGGGSGDASAEDAGTGEQTADQPLSAAMEPAQQQPVRQPSDLILAGLTAPGQSATGAAGDDGQGGGDAAAAGAADATARLAQAQAAAGTPNAAQTGADAAAKNATDATPVNGDGARQAQAAAVTGVDGGAQSGDEAAEALPDDDAALPDRFADLLAAAKAKSGEAKQGGKQAGADGGSRNDAQPQAMPQAATAAPAVPPVAETVATSATARATGALEGLEGASAAAGHGHGAAGVHTHPALAAMEGMHGGISGSIPGIDQPQAAATLRPSRGSAGMPMGVHDQIAVHIKKQVGDEVDQFTINLHPAELGRIDIKLDIGADGRVSAMVAVERAQTLELLQRDSRGLERALQEAGLQTDSNSLNFSLRGEGNPFGNDGRGNGKGNGGGRRGLDGGADQDASDTAVYTATLGNGRLDIRA</sequence>
<feature type="compositionally biased region" description="Basic and acidic residues" evidence="1">
    <location>
        <begin position="114"/>
        <end position="147"/>
    </location>
</feature>
<gene>
    <name evidence="3" type="ORF">A6A40_07415</name>
</gene>
<protein>
    <submittedName>
        <fullName evidence="3">Flagellar hook-length control protein FliK</fullName>
    </submittedName>
</protein>
<feature type="compositionally biased region" description="Low complexity" evidence="1">
    <location>
        <begin position="202"/>
        <end position="212"/>
    </location>
</feature>
<dbReference type="InterPro" id="IPR038610">
    <property type="entry name" value="FliK-like_C_sf"/>
</dbReference>
<keyword evidence="3" id="KW-0282">Flagellum</keyword>
<dbReference type="Gene3D" id="3.30.750.140">
    <property type="match status" value="1"/>
</dbReference>
<feature type="region of interest" description="Disordered" evidence="1">
    <location>
        <begin position="355"/>
        <end position="393"/>
    </location>
</feature>
<dbReference type="CDD" id="cd17470">
    <property type="entry name" value="T3SS_Flik_C"/>
    <property type="match status" value="1"/>
</dbReference>
<feature type="compositionally biased region" description="Basic and acidic residues" evidence="1">
    <location>
        <begin position="43"/>
        <end position="56"/>
    </location>
</feature>
<dbReference type="PANTHER" id="PTHR37533">
    <property type="entry name" value="FLAGELLAR HOOK-LENGTH CONTROL PROTEIN"/>
    <property type="match status" value="1"/>
</dbReference>